<evidence type="ECO:0000259" key="10">
    <source>
        <dbReference type="Pfam" id="PF02878"/>
    </source>
</evidence>
<dbReference type="GO" id="GO:0000287">
    <property type="term" value="F:magnesium ion binding"/>
    <property type="evidence" value="ECO:0007669"/>
    <property type="project" value="UniProtKB-UniRule"/>
</dbReference>
<gene>
    <name evidence="8" type="primary">glmM</name>
    <name evidence="13" type="ORF">BECKTC1821D_GA0114238_100372</name>
</gene>
<organism evidence="13">
    <name type="scientific">Candidatus Kentrum sp. TC</name>
    <dbReference type="NCBI Taxonomy" id="2126339"/>
    <lineage>
        <taxon>Bacteria</taxon>
        <taxon>Pseudomonadati</taxon>
        <taxon>Pseudomonadota</taxon>
        <taxon>Gammaproteobacteria</taxon>
        <taxon>Candidatus Kentrum</taxon>
    </lineage>
</organism>
<feature type="binding site" evidence="8">
    <location>
        <position position="244"/>
    </location>
    <ligand>
        <name>Mg(2+)</name>
        <dbReference type="ChEBI" id="CHEBI:18420"/>
    </ligand>
</feature>
<dbReference type="PANTHER" id="PTHR42946">
    <property type="entry name" value="PHOSPHOHEXOSE MUTASE"/>
    <property type="match status" value="1"/>
</dbReference>
<evidence type="ECO:0000259" key="12">
    <source>
        <dbReference type="Pfam" id="PF02880"/>
    </source>
</evidence>
<dbReference type="InterPro" id="IPR005846">
    <property type="entry name" value="A-D-PHexomutase_a/b/a-III"/>
</dbReference>
<evidence type="ECO:0000256" key="8">
    <source>
        <dbReference type="HAMAP-Rule" id="MF_01554"/>
    </source>
</evidence>
<dbReference type="Pfam" id="PF02879">
    <property type="entry name" value="PGM_PMM_II"/>
    <property type="match status" value="1"/>
</dbReference>
<evidence type="ECO:0000259" key="11">
    <source>
        <dbReference type="Pfam" id="PF02879"/>
    </source>
</evidence>
<feature type="domain" description="Alpha-D-phosphohexomutase alpha/beta/alpha" evidence="11">
    <location>
        <begin position="158"/>
        <end position="255"/>
    </location>
</feature>
<dbReference type="InterPro" id="IPR005843">
    <property type="entry name" value="A-D-PHexomutase_C"/>
</dbReference>
<dbReference type="HAMAP" id="MF_01554_B">
    <property type="entry name" value="GlmM_B"/>
    <property type="match status" value="1"/>
</dbReference>
<keyword evidence="5 8" id="KW-0413">Isomerase</keyword>
<dbReference type="NCBIfam" id="NF008139">
    <property type="entry name" value="PRK10887.1"/>
    <property type="match status" value="1"/>
</dbReference>
<dbReference type="InterPro" id="IPR005844">
    <property type="entry name" value="A-D-PHexomutase_a/b/a-I"/>
</dbReference>
<dbReference type="FunFam" id="3.40.120.10:FF:000001">
    <property type="entry name" value="Phosphoglucosamine mutase"/>
    <property type="match status" value="1"/>
</dbReference>
<feature type="domain" description="Alpha-D-phosphohexomutase alpha/beta/alpha" evidence="10">
    <location>
        <begin position="5"/>
        <end position="135"/>
    </location>
</feature>
<dbReference type="Gene3D" id="3.30.310.50">
    <property type="entry name" value="Alpha-D-phosphohexomutase, C-terminal domain"/>
    <property type="match status" value="1"/>
</dbReference>
<dbReference type="EMBL" id="CAADFS010000003">
    <property type="protein sequence ID" value="VFK38117.1"/>
    <property type="molecule type" value="Genomic_DNA"/>
</dbReference>
<name>A0A450Y9B0_9GAMM</name>
<keyword evidence="3 8" id="KW-0479">Metal-binding</keyword>
<comment type="function">
    <text evidence="8">Catalyzes the conversion of glucosamine-6-phosphate to glucosamine-1-phosphate.</text>
</comment>
<evidence type="ECO:0000256" key="3">
    <source>
        <dbReference type="ARBA" id="ARBA00022723"/>
    </source>
</evidence>
<feature type="modified residue" description="Phosphoserine" evidence="8">
    <location>
        <position position="103"/>
    </location>
</feature>
<reference evidence="13" key="1">
    <citation type="submission" date="2019-02" db="EMBL/GenBank/DDBJ databases">
        <authorList>
            <person name="Gruber-Vodicka R. H."/>
            <person name="Seah K. B. B."/>
        </authorList>
    </citation>
    <scope>NUCLEOTIDE SEQUENCE</scope>
    <source>
        <strain evidence="13">BECK_BZ123</strain>
    </source>
</reference>
<comment type="catalytic activity">
    <reaction evidence="8">
        <text>alpha-D-glucosamine 1-phosphate = D-glucosamine 6-phosphate</text>
        <dbReference type="Rhea" id="RHEA:23424"/>
        <dbReference type="ChEBI" id="CHEBI:58516"/>
        <dbReference type="ChEBI" id="CHEBI:58725"/>
        <dbReference type="EC" id="5.4.2.10"/>
    </reaction>
</comment>
<dbReference type="AlphaFoldDB" id="A0A450Y9B0"/>
<dbReference type="Pfam" id="PF00408">
    <property type="entry name" value="PGM_PMM_IV"/>
    <property type="match status" value="1"/>
</dbReference>
<feature type="domain" description="Alpha-D-phosphohexomutase alpha/beta/alpha" evidence="12">
    <location>
        <begin position="259"/>
        <end position="368"/>
    </location>
</feature>
<dbReference type="InterPro" id="IPR005841">
    <property type="entry name" value="Alpha-D-phosphohexomutase_SF"/>
</dbReference>
<evidence type="ECO:0000259" key="9">
    <source>
        <dbReference type="Pfam" id="PF00408"/>
    </source>
</evidence>
<proteinExistence type="inferred from homology"/>
<dbReference type="InterPro" id="IPR050060">
    <property type="entry name" value="Phosphoglucosamine_mutase"/>
</dbReference>
<dbReference type="PANTHER" id="PTHR42946:SF1">
    <property type="entry name" value="PHOSPHOGLUCOMUTASE (ALPHA-D-GLUCOSE-1,6-BISPHOSPHATE-DEPENDENT)"/>
    <property type="match status" value="1"/>
</dbReference>
<keyword evidence="4 8" id="KW-0460">Magnesium</keyword>
<dbReference type="Gene3D" id="3.40.120.10">
    <property type="entry name" value="Alpha-D-Glucose-1,6-Bisphosphate, subunit A, domain 3"/>
    <property type="match status" value="3"/>
</dbReference>
<dbReference type="InterPro" id="IPR036900">
    <property type="entry name" value="A-D-PHexomutase_C_sf"/>
</dbReference>
<dbReference type="GO" id="GO:0005975">
    <property type="term" value="P:carbohydrate metabolic process"/>
    <property type="evidence" value="ECO:0007669"/>
    <property type="project" value="InterPro"/>
</dbReference>
<dbReference type="CDD" id="cd05802">
    <property type="entry name" value="GlmM"/>
    <property type="match status" value="1"/>
</dbReference>
<comment type="cofactor">
    <cofactor evidence="8">
        <name>Mg(2+)</name>
        <dbReference type="ChEBI" id="CHEBI:18420"/>
    </cofactor>
    <text evidence="8">Binds 1 Mg(2+) ion per subunit.</text>
</comment>
<feature type="domain" description="Alpha-D-phosphohexomutase C-terminal" evidence="9">
    <location>
        <begin position="375"/>
        <end position="441"/>
    </location>
</feature>
<evidence type="ECO:0000313" key="13">
    <source>
        <dbReference type="EMBL" id="VFK38117.1"/>
    </source>
</evidence>
<evidence type="ECO:0000256" key="5">
    <source>
        <dbReference type="ARBA" id="ARBA00023235"/>
    </source>
</evidence>
<accession>A0A450Y9B0</accession>
<dbReference type="GO" id="GO:0009252">
    <property type="term" value="P:peptidoglycan biosynthetic process"/>
    <property type="evidence" value="ECO:0007669"/>
    <property type="project" value="TreeGrafter"/>
</dbReference>
<dbReference type="InterPro" id="IPR005845">
    <property type="entry name" value="A-D-PHexomutase_a/b/a-II"/>
</dbReference>
<feature type="active site" description="Phosphoserine intermediate" evidence="8">
    <location>
        <position position="103"/>
    </location>
</feature>
<evidence type="ECO:0000256" key="2">
    <source>
        <dbReference type="ARBA" id="ARBA00022553"/>
    </source>
</evidence>
<dbReference type="FunFam" id="3.40.120.10:FF:000002">
    <property type="entry name" value="Phosphoglucosamine mutase"/>
    <property type="match status" value="1"/>
</dbReference>
<comment type="PTM">
    <text evidence="8">Activated by phosphorylation.</text>
</comment>
<dbReference type="SUPFAM" id="SSF55957">
    <property type="entry name" value="Phosphoglucomutase, C-terminal domain"/>
    <property type="match status" value="1"/>
</dbReference>
<dbReference type="Pfam" id="PF02878">
    <property type="entry name" value="PGM_PMM_I"/>
    <property type="match status" value="1"/>
</dbReference>
<dbReference type="GO" id="GO:0005829">
    <property type="term" value="C:cytosol"/>
    <property type="evidence" value="ECO:0007669"/>
    <property type="project" value="TreeGrafter"/>
</dbReference>
<keyword evidence="2 8" id="KW-0597">Phosphoprotein</keyword>
<dbReference type="GO" id="GO:0006048">
    <property type="term" value="P:UDP-N-acetylglucosamine biosynthetic process"/>
    <property type="evidence" value="ECO:0007669"/>
    <property type="project" value="TreeGrafter"/>
</dbReference>
<dbReference type="NCBIfam" id="TIGR01455">
    <property type="entry name" value="glmM"/>
    <property type="match status" value="1"/>
</dbReference>
<evidence type="ECO:0000256" key="4">
    <source>
        <dbReference type="ARBA" id="ARBA00022842"/>
    </source>
</evidence>
<dbReference type="InterPro" id="IPR006352">
    <property type="entry name" value="GlmM_bact"/>
</dbReference>
<dbReference type="GO" id="GO:0008966">
    <property type="term" value="F:phosphoglucosamine mutase activity"/>
    <property type="evidence" value="ECO:0007669"/>
    <property type="project" value="UniProtKB-UniRule"/>
</dbReference>
<feature type="binding site" description="via phosphate group" evidence="8">
    <location>
        <position position="103"/>
    </location>
    <ligand>
        <name>Mg(2+)</name>
        <dbReference type="ChEBI" id="CHEBI:18420"/>
    </ligand>
</feature>
<sequence length="453" mass="49115">MSQQRRYFGTDGIRGEVGKPPITAEFMLKLGWAAGRVLAKGGGGKVLIGKDTRISGYMFESALEAGLSAAGVDIRLLGPMPTPAIAYLTQTLHAEAGIVISASHNRFIDNGVKFFGNNGTKLSETVELAIEAELANPIRTVASHRLGKAERLDDAPGRYIEFCKSTIPFGMHLQGLEMVVDCGHGATYHVAPNVFEELGAEVTEIGTEPNGLNINDECGTTSTQRLQDTVLQCKADIGVAFDGDGDRVIMVDHMGERVDGDELLYIIARSRQEKGRLRGDSIVGTVMSNLGLEQALAMRGLRLARAQVGDRYVLECMHKGGWMLGGEASGHIICLDRVSTGDGIVSALQVLSALKQFRKTLHEFKKNIIKYPQVLMNVRLPKRIDVTALPEVQKSVRIAKAELAGTGRVSLRLSGTESLVRVMVEGKKKEQVDRLAKEITKTVEVAVKAHRTS</sequence>
<feature type="binding site" evidence="8">
    <location>
        <position position="246"/>
    </location>
    <ligand>
        <name>Mg(2+)</name>
        <dbReference type="ChEBI" id="CHEBI:18420"/>
    </ligand>
</feature>
<dbReference type="FunFam" id="3.30.310.50:FF:000001">
    <property type="entry name" value="Phosphoglucosamine mutase"/>
    <property type="match status" value="1"/>
</dbReference>
<dbReference type="PRINTS" id="PR00509">
    <property type="entry name" value="PGMPMM"/>
</dbReference>
<dbReference type="SUPFAM" id="SSF53738">
    <property type="entry name" value="Phosphoglucomutase, first 3 domains"/>
    <property type="match status" value="3"/>
</dbReference>
<evidence type="ECO:0000256" key="1">
    <source>
        <dbReference type="ARBA" id="ARBA00010231"/>
    </source>
</evidence>
<dbReference type="GO" id="GO:0004615">
    <property type="term" value="F:phosphomannomutase activity"/>
    <property type="evidence" value="ECO:0007669"/>
    <property type="project" value="TreeGrafter"/>
</dbReference>
<evidence type="ECO:0000256" key="6">
    <source>
        <dbReference type="ARBA" id="ARBA00066330"/>
    </source>
</evidence>
<dbReference type="Pfam" id="PF02880">
    <property type="entry name" value="PGM_PMM_III"/>
    <property type="match status" value="1"/>
</dbReference>
<protein>
    <recommendedName>
        <fullName evidence="7 8">Phosphoglucosamine mutase</fullName>
        <ecNumber evidence="6 8">5.4.2.10</ecNumber>
    </recommendedName>
</protein>
<feature type="binding site" evidence="8">
    <location>
        <position position="242"/>
    </location>
    <ligand>
        <name>Mg(2+)</name>
        <dbReference type="ChEBI" id="CHEBI:18420"/>
    </ligand>
</feature>
<evidence type="ECO:0000256" key="7">
    <source>
        <dbReference type="ARBA" id="ARBA00068193"/>
    </source>
</evidence>
<dbReference type="EC" id="5.4.2.10" evidence="6 8"/>
<comment type="similarity">
    <text evidence="1 8">Belongs to the phosphohexose mutase family.</text>
</comment>
<dbReference type="InterPro" id="IPR016055">
    <property type="entry name" value="A-D-PHexomutase_a/b/a-I/II/III"/>
</dbReference>